<dbReference type="EMBL" id="JAAKZY010000016">
    <property type="protein sequence ID" value="NGO07509.1"/>
    <property type="molecule type" value="Genomic_DNA"/>
</dbReference>
<evidence type="ECO:0000313" key="1">
    <source>
        <dbReference type="EMBL" id="NGO07509.1"/>
    </source>
</evidence>
<organism evidence="1 2">
    <name type="scientific">Streptomyces scabichelini</name>
    <dbReference type="NCBI Taxonomy" id="2711217"/>
    <lineage>
        <taxon>Bacteria</taxon>
        <taxon>Bacillati</taxon>
        <taxon>Actinomycetota</taxon>
        <taxon>Actinomycetes</taxon>
        <taxon>Kitasatosporales</taxon>
        <taxon>Streptomycetaceae</taxon>
        <taxon>Streptomyces</taxon>
    </lineage>
</organism>
<sequence length="95" mass="10211">MRDTVERELTGDVHLAYLDSDGRVLRVLRPATASAPELPKLDASAVDVRSGHPFEAPAESGGDAWRVIAPHHGQVEIRTAPGTGATFRILLPLHP</sequence>
<proteinExistence type="predicted"/>
<accession>A0A6G4V0I0</accession>
<reference evidence="1 2" key="1">
    <citation type="submission" date="2020-02" db="EMBL/GenBank/DDBJ databases">
        <title>Whole-genome analyses of novel actinobacteria.</title>
        <authorList>
            <person name="Sahin N."/>
            <person name="Gencbay T."/>
        </authorList>
    </citation>
    <scope>NUCLEOTIDE SEQUENCE [LARGE SCALE GENOMIC DNA]</scope>
    <source>
        <strain evidence="1 2">HC44</strain>
    </source>
</reference>
<gene>
    <name evidence="1" type="ORF">G5C60_07520</name>
</gene>
<dbReference type="Proteomes" id="UP000472335">
    <property type="component" value="Unassembled WGS sequence"/>
</dbReference>
<dbReference type="AlphaFoldDB" id="A0A6G4V0I0"/>
<dbReference type="RefSeq" id="WP_165256008.1">
    <property type="nucleotide sequence ID" value="NZ_JAAKZY010000016.1"/>
</dbReference>
<keyword evidence="2" id="KW-1185">Reference proteome</keyword>
<protein>
    <submittedName>
        <fullName evidence="1">Uncharacterized protein</fullName>
    </submittedName>
</protein>
<name>A0A6G4V0I0_9ACTN</name>
<evidence type="ECO:0000313" key="2">
    <source>
        <dbReference type="Proteomes" id="UP000472335"/>
    </source>
</evidence>
<comment type="caution">
    <text evidence="1">The sequence shown here is derived from an EMBL/GenBank/DDBJ whole genome shotgun (WGS) entry which is preliminary data.</text>
</comment>